<dbReference type="EMBL" id="JAFCMP010000223">
    <property type="protein sequence ID" value="KAG5183272.1"/>
    <property type="molecule type" value="Genomic_DNA"/>
</dbReference>
<feature type="region of interest" description="Disordered" evidence="1">
    <location>
        <begin position="272"/>
        <end position="294"/>
    </location>
</feature>
<name>A0A835YX08_9STRA</name>
<evidence type="ECO:0000313" key="2">
    <source>
        <dbReference type="EMBL" id="KAG5183272.1"/>
    </source>
</evidence>
<organism evidence="2 3">
    <name type="scientific">Tribonema minus</name>
    <dbReference type="NCBI Taxonomy" id="303371"/>
    <lineage>
        <taxon>Eukaryota</taxon>
        <taxon>Sar</taxon>
        <taxon>Stramenopiles</taxon>
        <taxon>Ochrophyta</taxon>
        <taxon>PX clade</taxon>
        <taxon>Xanthophyceae</taxon>
        <taxon>Tribonematales</taxon>
        <taxon>Tribonemataceae</taxon>
        <taxon>Tribonema</taxon>
    </lineage>
</organism>
<evidence type="ECO:0000313" key="3">
    <source>
        <dbReference type="Proteomes" id="UP000664859"/>
    </source>
</evidence>
<sequence length="350" mass="36785">MVSAKLSGNAMNSSNGAAESGGVDSLLQDSQLSEEDFHLSPLAGAPPDVCVRKLAQFRPDNFTARVLGRSLMDLYHWAVDKQAGDQQLLQAICSQRKALVRCNDDATQVEAFRAQVVQALRTSGVPAKFVRSAVNEFNTFLDAAQRDNRNAKLHTEACPACGGYTCAVCEYNCAPVPPPILFCANERCGCAIAFEEPFFQSTDGQRSWCSSCQADTREYETAMVLSSTQGEGAAAAAEGGTAGGSSAAAAAAAAAAGTAALNLAAATSSAARVTPGAPTRSSARIKSAPDMPASRAPAVVPIKVNGVTVLLECRFRNMPMQDWLKYDGCPRWVHEQCGAVNLRVNTGAAQ</sequence>
<protein>
    <submittedName>
        <fullName evidence="2">Uncharacterized protein</fullName>
    </submittedName>
</protein>
<feature type="region of interest" description="Disordered" evidence="1">
    <location>
        <begin position="1"/>
        <end position="23"/>
    </location>
</feature>
<accession>A0A835YX08</accession>
<proteinExistence type="predicted"/>
<dbReference type="Proteomes" id="UP000664859">
    <property type="component" value="Unassembled WGS sequence"/>
</dbReference>
<gene>
    <name evidence="2" type="ORF">JKP88DRAFT_273252</name>
</gene>
<dbReference type="AlphaFoldDB" id="A0A835YX08"/>
<keyword evidence="3" id="KW-1185">Reference proteome</keyword>
<comment type="caution">
    <text evidence="2">The sequence shown here is derived from an EMBL/GenBank/DDBJ whole genome shotgun (WGS) entry which is preliminary data.</text>
</comment>
<reference evidence="2" key="1">
    <citation type="submission" date="2021-02" db="EMBL/GenBank/DDBJ databases">
        <title>First Annotated Genome of the Yellow-green Alga Tribonema minus.</title>
        <authorList>
            <person name="Mahan K.M."/>
        </authorList>
    </citation>
    <scope>NUCLEOTIDE SEQUENCE</scope>
    <source>
        <strain evidence="2">UTEX B ZZ1240</strain>
    </source>
</reference>
<evidence type="ECO:0000256" key="1">
    <source>
        <dbReference type="SAM" id="MobiDB-lite"/>
    </source>
</evidence>